<comment type="function">
    <text evidence="1">Probable aspartic protease that is responsible for the proteolytic cleavage of the RNA polymerase sigma E factor (SigE/spoIIGB) to yield the active peptide in the mother cell during sporulation. Responds to a signal from the forespore that is triggered by the extracellular signal protein SpoIIR.</text>
</comment>
<keyword evidence="1" id="KW-0749">Sporulation</keyword>
<dbReference type="PIRSF" id="PIRSF018571">
    <property type="entry name" value="SpoIIGA"/>
    <property type="match status" value="1"/>
</dbReference>
<keyword evidence="3" id="KW-0812">Transmembrane</keyword>
<comment type="caution">
    <text evidence="4">The sequence shown here is derived from an EMBL/GenBank/DDBJ whole genome shotgun (WGS) entry which is preliminary data.</text>
</comment>
<dbReference type="AlphaFoldDB" id="A0A197ZXV6"/>
<dbReference type="GO" id="GO:0005886">
    <property type="term" value="C:plasma membrane"/>
    <property type="evidence" value="ECO:0007669"/>
    <property type="project" value="UniProtKB-SubCell"/>
</dbReference>
<keyword evidence="5" id="KW-1185">Reference proteome</keyword>
<dbReference type="InterPro" id="IPR005081">
    <property type="entry name" value="SpoIIGA"/>
</dbReference>
<keyword evidence="1" id="KW-0378">Hydrolase</keyword>
<evidence type="ECO:0000313" key="5">
    <source>
        <dbReference type="Proteomes" id="UP000078454"/>
    </source>
</evidence>
<comment type="similarity">
    <text evidence="1">Belongs to the peptidase U4 family.</text>
</comment>
<dbReference type="STRING" id="1850517.A8708_24585"/>
<sequence>MVVYADLIFLLNFVVDAALLLVTAKTRKIAFTWWRIALSAALGASYVVMMFLPVPTLLFTFSVKCMFCTGMIMTAFGYGSLQNLLRNMGTFLIINFAVAGGMFGIHYVLASSSDVMKGIVFTQSGVAMFQFQIGSILFVVLLLLPLIWWFRTVFQSSKQREVMSTYLAEVTIHVGDFSATCKGLIDTGNQLYDPLTRTPVMVMEVSEWGDVLPEQWLQRIRSADVDQIISGIGVEEFVWQDRLRLVPYRGVNRNTQFMLAIKPDKVVIIHNESQLEATKVLIGLDGGKLCSDGSYQAIIHPALIQAG</sequence>
<keyword evidence="3" id="KW-1133">Transmembrane helix</keyword>
<comment type="subunit">
    <text evidence="1">Self-associates. Interacts with SigE. Interacts with SpoIIR.</text>
</comment>
<dbReference type="EC" id="3.4.23.-" evidence="1"/>
<feature type="transmembrane region" description="Helical" evidence="3">
    <location>
        <begin position="31"/>
        <end position="52"/>
    </location>
</feature>
<accession>A0A197ZXV6</accession>
<proteinExistence type="inferred from homology"/>
<reference evidence="4 5" key="1">
    <citation type="submission" date="2016-05" db="EMBL/GenBank/DDBJ databases">
        <title>Paenibacillus sp. 1ZS3-15 nov., isolated from the rhizosphere soil.</title>
        <authorList>
            <person name="Zhang X.X."/>
            <person name="Zhang J."/>
        </authorList>
    </citation>
    <scope>NUCLEOTIDE SEQUENCE [LARGE SCALE GENOMIC DNA]</scope>
    <source>
        <strain evidence="4 5">1ZS3-15</strain>
    </source>
</reference>
<name>A0A197ZXV6_9BACL</name>
<dbReference type="Proteomes" id="UP000078454">
    <property type="component" value="Unassembled WGS sequence"/>
</dbReference>
<dbReference type="Pfam" id="PF03419">
    <property type="entry name" value="Peptidase_U4"/>
    <property type="match status" value="1"/>
</dbReference>
<dbReference type="GO" id="GO:0030435">
    <property type="term" value="P:sporulation resulting in formation of a cellular spore"/>
    <property type="evidence" value="ECO:0007669"/>
    <property type="project" value="UniProtKB-KW"/>
</dbReference>
<dbReference type="EMBL" id="LYPB01000092">
    <property type="protein sequence ID" value="OAS13631.1"/>
    <property type="molecule type" value="Genomic_DNA"/>
</dbReference>
<protein>
    <recommendedName>
        <fullName evidence="1">Sporulation sigma-E factor-processing peptidase</fullName>
        <ecNumber evidence="1">3.4.23.-</ecNumber>
    </recommendedName>
    <alternativeName>
        <fullName evidence="1">Membrane-associated aspartic protease</fullName>
    </alternativeName>
    <alternativeName>
        <fullName evidence="1">Stage II sporulation protein GA</fullName>
    </alternativeName>
</protein>
<keyword evidence="1" id="KW-0064">Aspartyl protease</keyword>
<feature type="transmembrane region" description="Helical" evidence="3">
    <location>
        <begin position="6"/>
        <end position="24"/>
    </location>
</feature>
<gene>
    <name evidence="4" type="ORF">A8708_24585</name>
</gene>
<dbReference type="GO" id="GO:0004190">
    <property type="term" value="F:aspartic-type endopeptidase activity"/>
    <property type="evidence" value="ECO:0007669"/>
    <property type="project" value="UniProtKB-KW"/>
</dbReference>
<dbReference type="GO" id="GO:0006508">
    <property type="term" value="P:proteolysis"/>
    <property type="evidence" value="ECO:0007669"/>
    <property type="project" value="UniProtKB-KW"/>
</dbReference>
<feature type="transmembrane region" description="Helical" evidence="3">
    <location>
        <begin position="58"/>
        <end position="78"/>
    </location>
</feature>
<keyword evidence="1" id="KW-1003">Cell membrane</keyword>
<evidence type="ECO:0000256" key="3">
    <source>
        <dbReference type="SAM" id="Phobius"/>
    </source>
</evidence>
<comment type="subcellular location">
    <subcellularLocation>
        <location evidence="1">Cell membrane</location>
    </subcellularLocation>
</comment>
<dbReference type="OrthoDB" id="2690199at2"/>
<evidence type="ECO:0000313" key="4">
    <source>
        <dbReference type="EMBL" id="OAS13631.1"/>
    </source>
</evidence>
<dbReference type="NCBIfam" id="TIGR02854">
    <property type="entry name" value="spore_II_GA"/>
    <property type="match status" value="1"/>
</dbReference>
<keyword evidence="1" id="KW-0645">Protease</keyword>
<feature type="transmembrane region" description="Helical" evidence="3">
    <location>
        <begin position="90"/>
        <end position="109"/>
    </location>
</feature>
<feature type="active site" evidence="2">
    <location>
        <position position="186"/>
    </location>
</feature>
<feature type="transmembrane region" description="Helical" evidence="3">
    <location>
        <begin position="129"/>
        <end position="150"/>
    </location>
</feature>
<organism evidence="4 5">
    <name type="scientific">Paenibacillus oryzisoli</name>
    <dbReference type="NCBI Taxonomy" id="1850517"/>
    <lineage>
        <taxon>Bacteria</taxon>
        <taxon>Bacillati</taxon>
        <taxon>Bacillota</taxon>
        <taxon>Bacilli</taxon>
        <taxon>Bacillales</taxon>
        <taxon>Paenibacillaceae</taxon>
        <taxon>Paenibacillus</taxon>
    </lineage>
</organism>
<evidence type="ECO:0000256" key="2">
    <source>
        <dbReference type="PIRSR" id="PIRSR018571-1"/>
    </source>
</evidence>
<evidence type="ECO:0000256" key="1">
    <source>
        <dbReference type="PIRNR" id="PIRNR018571"/>
    </source>
</evidence>
<dbReference type="GO" id="GO:0030436">
    <property type="term" value="P:asexual sporulation"/>
    <property type="evidence" value="ECO:0007669"/>
    <property type="project" value="InterPro"/>
</dbReference>
<keyword evidence="1 3" id="KW-0472">Membrane</keyword>